<comment type="function">
    <text evidence="24">ATP-dependent DNA helicase important for chromosome transmission and normal cell cycle progression in G(2)/M. May have a role in changing DNA topology to allow the loading of proteins involved in maintaining sister chromatid cohesion in the vicinity of the centromeres. Has a specific role in chromosome segregation during meiosis II.</text>
</comment>
<evidence type="ECO:0000256" key="25">
    <source>
        <dbReference type="ARBA" id="ARBA00048954"/>
    </source>
</evidence>
<dbReference type="InterPro" id="IPR030878">
    <property type="entry name" value="Ribosomal_uL15"/>
</dbReference>
<keyword evidence="11" id="KW-0067">ATP-binding</keyword>
<dbReference type="GO" id="GO:0005524">
    <property type="term" value="F:ATP binding"/>
    <property type="evidence" value="ECO:0007669"/>
    <property type="project" value="UniProtKB-KW"/>
</dbReference>
<sequence>MESLYQCIENGTGKSLSLICGSLTWLRDHGHQRLNETITSEFKEADDPPWMIEAASKERRKELLESRQELESHLEAIRAKEKRAMLSQSSRGNPKKRQRIAYDEDNSNANDEDEFMLADYDSDDEVKRGNGSGGIQEGLSASTALLLGKLQGRPSSSAEEKPPIETRIFYCSRTHSQLSQFVSELRRVKLPSGMDYERSDEDDHPGVFEPVKHISLGSRNNLCVNGKVVALKTTTLINEKCRELQKAGLSAEQKCKYLPAKDEAARWIGFRDYALAKIRDIEDLAGLGRRLEVCPYYASRSTVPSSEVPQIVTLPYPLLLQKSARETLKLILKGQVIIIDEAHNLMDAISSANSALVSLSQLDRATEQLTSYVQAFKNRLKGKNRVYVTQILRLLHSVGKATRGKLQLRNGAEMIIANTELMAGKGVDQINSHKLSVYLQESRLALKVEGFARHRQEKEDPNHNEKKRMRWDDLTAAQAFLLCLMNPSAEGIIYLSCQDSQYVLRYTLLDPKTHFRDIVEDARAVILAGGTMSPMSDYAQYLFPYVPPNRLAMYSFGHVIPPDNLKVLSLAYGSLKRELEFTFEKRKSTHMIEDVGASLLDLASEIPDGMVVFFPSYEYLRLVMDRWRQPMGTNESIFDRISQVKPTFWESKDTASTGEIFEDYARSIANGKGAILLSVVGGKLSEGINFSDKLGRAVVVIGLPFPNIQSIEWKAKIEHVENAQRENLLAGNGLPTAEREAQTKEAGREFYENACMRAVNQCIGRAIRHRNDFATIILMDRRRGHVSAGHGRVGKHRKHPGGRGMAGGQHHHRTNLDKYHPGYFGKVGMRYFHKTQNQFWKPVINLDKLWSLVPEETRDAYLIEKKTDTAPVLDLLPLGYSKVLGKGRLPEIPIVVRARYFSKEAERKIKEAGGVVELVA</sequence>
<dbReference type="PANTHER" id="PTHR11472:SF41">
    <property type="entry name" value="ATP-DEPENDENT DNA HELICASE DDX11-RELATED"/>
    <property type="match status" value="1"/>
</dbReference>
<dbReference type="GO" id="GO:0005634">
    <property type="term" value="C:nucleus"/>
    <property type="evidence" value="ECO:0007669"/>
    <property type="project" value="UniProtKB-SubCell"/>
</dbReference>
<keyword evidence="18" id="KW-0131">Cell cycle</keyword>
<dbReference type="Pfam" id="PF00828">
    <property type="entry name" value="Ribosomal_L27A"/>
    <property type="match status" value="1"/>
</dbReference>
<dbReference type="GO" id="GO:0043139">
    <property type="term" value="F:5'-3' DNA helicase activity"/>
    <property type="evidence" value="ECO:0007669"/>
    <property type="project" value="UniProtKB-EC"/>
</dbReference>
<evidence type="ECO:0000256" key="20">
    <source>
        <dbReference type="ARBA" id="ARBA00035200"/>
    </source>
</evidence>
<evidence type="ECO:0000256" key="7">
    <source>
        <dbReference type="ARBA" id="ARBA00022723"/>
    </source>
</evidence>
<dbReference type="Gene3D" id="3.40.50.300">
    <property type="entry name" value="P-loop containing nucleotide triphosphate hydrolases"/>
    <property type="match status" value="2"/>
</dbReference>
<dbReference type="GO" id="GO:0003677">
    <property type="term" value="F:DNA binding"/>
    <property type="evidence" value="ECO:0007669"/>
    <property type="project" value="InterPro"/>
</dbReference>
<dbReference type="GO" id="GO:0003735">
    <property type="term" value="F:structural constituent of ribosome"/>
    <property type="evidence" value="ECO:0007669"/>
    <property type="project" value="InterPro"/>
</dbReference>
<comment type="similarity">
    <text evidence="4">Belongs to the DEAD box helicase family. DEAH subfamily. DDX11/CHL1 sub-subfamily.</text>
</comment>
<evidence type="ECO:0000256" key="6">
    <source>
        <dbReference type="ARBA" id="ARBA00017386"/>
    </source>
</evidence>
<evidence type="ECO:0000256" key="9">
    <source>
        <dbReference type="ARBA" id="ARBA00022801"/>
    </source>
</evidence>
<dbReference type="InterPro" id="IPR001196">
    <property type="entry name" value="Ribosomal_uL15_CS"/>
</dbReference>
<keyword evidence="12 27" id="KW-0689">Ribosomal protein</keyword>
<keyword evidence="31" id="KW-1185">Reference proteome</keyword>
<dbReference type="GO" id="GO:0016818">
    <property type="term" value="F:hydrolase activity, acting on acid anhydrides, in phosphorus-containing anhydrides"/>
    <property type="evidence" value="ECO:0007669"/>
    <property type="project" value="InterPro"/>
</dbReference>
<dbReference type="InterPro" id="IPR006555">
    <property type="entry name" value="ATP-dep_Helicase_C"/>
</dbReference>
<name>A0A0G2GY39_PHACM</name>
<dbReference type="GO" id="GO:0006412">
    <property type="term" value="P:translation"/>
    <property type="evidence" value="ECO:0007669"/>
    <property type="project" value="InterPro"/>
</dbReference>
<evidence type="ECO:0000256" key="14">
    <source>
        <dbReference type="ARBA" id="ARBA00023014"/>
    </source>
</evidence>
<dbReference type="FunFam" id="3.100.10.10:FF:000002">
    <property type="entry name" value="60S ribosomal protein L27a"/>
    <property type="match status" value="1"/>
</dbReference>
<evidence type="ECO:0000256" key="15">
    <source>
        <dbReference type="ARBA" id="ARBA00023235"/>
    </source>
</evidence>
<dbReference type="InterPro" id="IPR014013">
    <property type="entry name" value="Helic_SF1/SF2_ATP-bd_DinG/Rad3"/>
</dbReference>
<feature type="region of interest" description="Disordered" evidence="28">
    <location>
        <begin position="787"/>
        <end position="812"/>
    </location>
</feature>
<feature type="domain" description="Helicase ATP-binding" evidence="29">
    <location>
        <begin position="1"/>
        <end position="392"/>
    </location>
</feature>
<accession>A0A0G2GY39</accession>
<dbReference type="InterPro" id="IPR006554">
    <property type="entry name" value="Helicase-like_DEXD_c2"/>
</dbReference>
<keyword evidence="9" id="KW-0378">Hydrolase</keyword>
<proteinExistence type="inferred from homology"/>
<dbReference type="GO" id="GO:0045005">
    <property type="term" value="P:DNA-templated DNA replication maintenance of fidelity"/>
    <property type="evidence" value="ECO:0007669"/>
    <property type="project" value="EnsemblFungi"/>
</dbReference>
<comment type="subcellular location">
    <subcellularLocation>
        <location evidence="2">Nucleus</location>
    </subcellularLocation>
</comment>
<comment type="caution">
    <text evidence="30">The sequence shown here is derived from an EMBL/GenBank/DDBJ whole genome shotgun (WGS) entry which is preliminary data.</text>
</comment>
<evidence type="ECO:0000256" key="23">
    <source>
        <dbReference type="ARBA" id="ARBA00045008"/>
    </source>
</evidence>
<keyword evidence="14" id="KW-0411">Iron-sulfur</keyword>
<dbReference type="InterPro" id="IPR036227">
    <property type="entry name" value="Ribosomal_uL15/eL18_sf"/>
</dbReference>
<evidence type="ECO:0000256" key="16">
    <source>
        <dbReference type="ARBA" id="ARBA00023242"/>
    </source>
</evidence>
<evidence type="ECO:0000256" key="27">
    <source>
        <dbReference type="RuleBase" id="RU003888"/>
    </source>
</evidence>
<dbReference type="Gene3D" id="3.100.10.10">
    <property type="match status" value="1"/>
</dbReference>
<dbReference type="InterPro" id="IPR027417">
    <property type="entry name" value="P-loop_NTPase"/>
</dbReference>
<protein>
    <recommendedName>
        <fullName evidence="6">ATP-dependent DNA helicase CHL1</fullName>
        <ecNumber evidence="21">5.6.2.3</ecNumber>
    </recommendedName>
    <alternativeName>
        <fullName evidence="5">ATP-dependent DNA helicase chl1</fullName>
    </alternativeName>
    <alternativeName>
        <fullName evidence="19">Chromosome loss protein 1</fullName>
    </alternativeName>
    <alternativeName>
        <fullName evidence="22 23">DNA 5'-3' helicase CHL1</fullName>
    </alternativeName>
    <alternativeName>
        <fullName evidence="26">L29</fullName>
    </alternativeName>
    <alternativeName>
        <fullName evidence="20">Large ribosomal subunit protein uL15</fullName>
    </alternativeName>
</protein>
<evidence type="ECO:0000256" key="22">
    <source>
        <dbReference type="ARBA" id="ARBA00044998"/>
    </source>
</evidence>
<evidence type="ECO:0000256" key="13">
    <source>
        <dbReference type="ARBA" id="ARBA00023004"/>
    </source>
</evidence>
<evidence type="ECO:0000256" key="3">
    <source>
        <dbReference type="ARBA" id="ARBA00007320"/>
    </source>
</evidence>
<dbReference type="SMART" id="SM00488">
    <property type="entry name" value="DEXDc2"/>
    <property type="match status" value="1"/>
</dbReference>
<dbReference type="InterPro" id="IPR021131">
    <property type="entry name" value="Ribosomal_uL15/eL18"/>
</dbReference>
<evidence type="ECO:0000256" key="26">
    <source>
        <dbReference type="ARBA" id="ARBA00080124"/>
    </source>
</evidence>
<reference evidence="30 31" key="2">
    <citation type="submission" date="2015-05" db="EMBL/GenBank/DDBJ databases">
        <authorList>
            <person name="Morales-Cruz A."/>
            <person name="Amrine K.C."/>
            <person name="Cantu D."/>
        </authorList>
    </citation>
    <scope>NUCLEOTIDE SEQUENCE [LARGE SCALE GENOMIC DNA]</scope>
    <source>
        <strain evidence="30">UCRPC4</strain>
    </source>
</reference>
<evidence type="ECO:0000313" key="30">
    <source>
        <dbReference type="EMBL" id="KKY21560.1"/>
    </source>
</evidence>
<dbReference type="InterPro" id="IPR010614">
    <property type="entry name" value="RAD3-like_helicase_DEAD"/>
</dbReference>
<evidence type="ECO:0000256" key="1">
    <source>
        <dbReference type="ARBA" id="ARBA00001966"/>
    </source>
</evidence>
<evidence type="ECO:0000256" key="28">
    <source>
        <dbReference type="SAM" id="MobiDB-lite"/>
    </source>
</evidence>
<evidence type="ECO:0000256" key="11">
    <source>
        <dbReference type="ARBA" id="ARBA00022840"/>
    </source>
</evidence>
<dbReference type="GO" id="GO:0046872">
    <property type="term" value="F:metal ion binding"/>
    <property type="evidence" value="ECO:0007669"/>
    <property type="project" value="UniProtKB-KW"/>
</dbReference>
<dbReference type="GO" id="GO:0015934">
    <property type="term" value="C:large ribosomal subunit"/>
    <property type="evidence" value="ECO:0007669"/>
    <property type="project" value="InterPro"/>
</dbReference>
<evidence type="ECO:0000256" key="19">
    <source>
        <dbReference type="ARBA" id="ARBA00029709"/>
    </source>
</evidence>
<keyword evidence="10 30" id="KW-0347">Helicase</keyword>
<keyword evidence="8" id="KW-0547">Nucleotide-binding</keyword>
<dbReference type="NCBIfam" id="TIGR00604">
    <property type="entry name" value="rad3"/>
    <property type="match status" value="1"/>
</dbReference>
<comment type="catalytic activity">
    <reaction evidence="25">
        <text>ATP + H2O = ADP + phosphate + H(+)</text>
        <dbReference type="Rhea" id="RHEA:13065"/>
        <dbReference type="ChEBI" id="CHEBI:15377"/>
        <dbReference type="ChEBI" id="CHEBI:15378"/>
        <dbReference type="ChEBI" id="CHEBI:30616"/>
        <dbReference type="ChEBI" id="CHEBI:43474"/>
        <dbReference type="ChEBI" id="CHEBI:456216"/>
        <dbReference type="EC" id="5.6.2.3"/>
    </reaction>
</comment>
<dbReference type="PROSITE" id="PS51193">
    <property type="entry name" value="HELICASE_ATP_BIND_2"/>
    <property type="match status" value="1"/>
</dbReference>
<dbReference type="Pfam" id="PF06733">
    <property type="entry name" value="DEAD_2"/>
    <property type="match status" value="1"/>
</dbReference>
<evidence type="ECO:0000256" key="8">
    <source>
        <dbReference type="ARBA" id="ARBA00022741"/>
    </source>
</evidence>
<evidence type="ECO:0000256" key="12">
    <source>
        <dbReference type="ARBA" id="ARBA00022980"/>
    </source>
</evidence>
<dbReference type="GO" id="GO:0035861">
    <property type="term" value="C:site of double-strand break"/>
    <property type="evidence" value="ECO:0007669"/>
    <property type="project" value="EnsemblFungi"/>
</dbReference>
<comment type="similarity">
    <text evidence="3 27">Belongs to the universal ribosomal protein uL15 family.</text>
</comment>
<keyword evidence="13" id="KW-0408">Iron</keyword>
<evidence type="ECO:0000256" key="18">
    <source>
        <dbReference type="ARBA" id="ARBA00023306"/>
    </source>
</evidence>
<evidence type="ECO:0000256" key="4">
    <source>
        <dbReference type="ARBA" id="ARBA00008435"/>
    </source>
</evidence>
<keyword evidence="15" id="KW-0413">Isomerase</keyword>
<evidence type="ECO:0000256" key="10">
    <source>
        <dbReference type="ARBA" id="ARBA00022806"/>
    </source>
</evidence>
<evidence type="ECO:0000256" key="5">
    <source>
        <dbReference type="ARBA" id="ARBA00016387"/>
    </source>
</evidence>
<dbReference type="InterPro" id="IPR013020">
    <property type="entry name" value="Rad3/Chl1-like"/>
</dbReference>
<dbReference type="SUPFAM" id="SSF52080">
    <property type="entry name" value="Ribosomal proteins L15p and L18e"/>
    <property type="match status" value="1"/>
</dbReference>
<evidence type="ECO:0000256" key="24">
    <source>
        <dbReference type="ARBA" id="ARBA00045702"/>
    </source>
</evidence>
<evidence type="ECO:0000256" key="17">
    <source>
        <dbReference type="ARBA" id="ARBA00023274"/>
    </source>
</evidence>
<dbReference type="Pfam" id="PF13307">
    <property type="entry name" value="Helicase_C_2"/>
    <property type="match status" value="1"/>
</dbReference>
<dbReference type="SMART" id="SM00491">
    <property type="entry name" value="HELICc2"/>
    <property type="match status" value="1"/>
</dbReference>
<dbReference type="Proteomes" id="UP000053317">
    <property type="component" value="Unassembled WGS sequence"/>
</dbReference>
<keyword evidence="17 27" id="KW-0687">Ribonucleoprotein</keyword>
<dbReference type="OrthoDB" id="267079at2759"/>
<keyword evidence="7" id="KW-0479">Metal-binding</keyword>
<dbReference type="InterPro" id="IPR045028">
    <property type="entry name" value="DinG/Rad3-like"/>
</dbReference>
<comment type="cofactor">
    <cofactor evidence="1">
        <name>[4Fe-4S] cluster</name>
        <dbReference type="ChEBI" id="CHEBI:49883"/>
    </cofactor>
</comment>
<evidence type="ECO:0000313" key="31">
    <source>
        <dbReference type="Proteomes" id="UP000053317"/>
    </source>
</evidence>
<dbReference type="AlphaFoldDB" id="A0A0G2GY39"/>
<feature type="compositionally biased region" description="Basic residues" evidence="28">
    <location>
        <begin position="792"/>
        <end position="801"/>
    </location>
</feature>
<reference evidence="30 31" key="1">
    <citation type="submission" date="2015-05" db="EMBL/GenBank/DDBJ databases">
        <title>Distinctive expansion of gene families associated with plant cell wall degradation and secondary metabolism in the genomes of grapevine trunk pathogens.</title>
        <authorList>
            <person name="Lawrence D.P."/>
            <person name="Travadon R."/>
            <person name="Rolshausen P.E."/>
            <person name="Baumgartner K."/>
        </authorList>
    </citation>
    <scope>NUCLEOTIDE SEQUENCE [LARGE SCALE GENOMIC DNA]</scope>
    <source>
        <strain evidence="30">UCRPC4</strain>
    </source>
</reference>
<dbReference type="GO" id="GO:0051536">
    <property type="term" value="F:iron-sulfur cluster binding"/>
    <property type="evidence" value="ECO:0007669"/>
    <property type="project" value="UniProtKB-KW"/>
</dbReference>
<dbReference type="EMBL" id="LCWF01000083">
    <property type="protein sequence ID" value="KKY21560.1"/>
    <property type="molecule type" value="Genomic_DNA"/>
</dbReference>
<organism evidence="30 31">
    <name type="scientific">Phaeomoniella chlamydospora</name>
    <name type="common">Phaeoacremonium chlamydosporum</name>
    <dbReference type="NCBI Taxonomy" id="158046"/>
    <lineage>
        <taxon>Eukaryota</taxon>
        <taxon>Fungi</taxon>
        <taxon>Dikarya</taxon>
        <taxon>Ascomycota</taxon>
        <taxon>Pezizomycotina</taxon>
        <taxon>Eurotiomycetes</taxon>
        <taxon>Chaetothyriomycetidae</taxon>
        <taxon>Phaeomoniellales</taxon>
        <taxon>Phaeomoniellaceae</taxon>
        <taxon>Phaeomoniella</taxon>
    </lineage>
</organism>
<dbReference type="PROSITE" id="PS00475">
    <property type="entry name" value="RIBOSOMAL_L15"/>
    <property type="match status" value="1"/>
</dbReference>
<dbReference type="CDD" id="cd18788">
    <property type="entry name" value="SF2_C_XPD"/>
    <property type="match status" value="1"/>
</dbReference>
<evidence type="ECO:0000259" key="29">
    <source>
        <dbReference type="PROSITE" id="PS51193"/>
    </source>
</evidence>
<dbReference type="GO" id="GO:0034085">
    <property type="term" value="P:establishment of sister chromatid cohesion"/>
    <property type="evidence" value="ECO:0007669"/>
    <property type="project" value="TreeGrafter"/>
</dbReference>
<evidence type="ECO:0000256" key="2">
    <source>
        <dbReference type="ARBA" id="ARBA00004123"/>
    </source>
</evidence>
<dbReference type="HAMAP" id="MF_01341">
    <property type="entry name" value="Ribosomal_uL15"/>
    <property type="match status" value="1"/>
</dbReference>
<dbReference type="PANTHER" id="PTHR11472">
    <property type="entry name" value="DNA REPAIR DEAD HELICASE RAD3/XP-D SUBFAMILY MEMBER"/>
    <property type="match status" value="1"/>
</dbReference>
<dbReference type="EC" id="5.6.2.3" evidence="21"/>
<evidence type="ECO:0000256" key="21">
    <source>
        <dbReference type="ARBA" id="ARBA00044969"/>
    </source>
</evidence>
<gene>
    <name evidence="30" type="ORF">UCRPC4_g03511</name>
</gene>
<keyword evidence="16" id="KW-0539">Nucleus</keyword>